<keyword evidence="5" id="KW-0503">Monooxygenase</keyword>
<keyword evidence="4" id="KW-0472">Membrane</keyword>
<dbReference type="PANTHER" id="PTHR42877">
    <property type="entry name" value="L-ORNITHINE N(5)-MONOOXYGENASE-RELATED"/>
    <property type="match status" value="1"/>
</dbReference>
<keyword evidence="1" id="KW-0285">Flavoprotein</keyword>
<dbReference type="InterPro" id="IPR036188">
    <property type="entry name" value="FAD/NAD-bd_sf"/>
</dbReference>
<protein>
    <submittedName>
        <fullName evidence="5">4-hydroxyacetophenone monooxygenase</fullName>
    </submittedName>
</protein>
<comment type="caution">
    <text evidence="5">The sequence shown here is derived from an EMBL/GenBank/DDBJ whole genome shotgun (WGS) entry which is preliminary data.</text>
</comment>
<dbReference type="PANTHER" id="PTHR42877:SF4">
    <property type="entry name" value="FAD_NAD(P)-BINDING DOMAIN-CONTAINING PROTEIN-RELATED"/>
    <property type="match status" value="1"/>
</dbReference>
<evidence type="ECO:0000256" key="1">
    <source>
        <dbReference type="ARBA" id="ARBA00022630"/>
    </source>
</evidence>
<feature type="transmembrane region" description="Helical" evidence="4">
    <location>
        <begin position="12"/>
        <end position="29"/>
    </location>
</feature>
<proteinExistence type="predicted"/>
<keyword evidence="4" id="KW-0812">Transmembrane</keyword>
<dbReference type="GO" id="GO:0050661">
    <property type="term" value="F:NADP binding"/>
    <property type="evidence" value="ECO:0007669"/>
    <property type="project" value="InterPro"/>
</dbReference>
<dbReference type="EMBL" id="LSZO01000175">
    <property type="protein sequence ID" value="KXU36893.1"/>
    <property type="molecule type" value="Genomic_DNA"/>
</dbReference>
<gene>
    <name evidence="5" type="ORF">AXE65_04410</name>
</gene>
<evidence type="ECO:0000313" key="6">
    <source>
        <dbReference type="Proteomes" id="UP000072660"/>
    </source>
</evidence>
<dbReference type="AlphaFoldDB" id="A0A139SQS5"/>
<dbReference type="GO" id="GO:0050660">
    <property type="term" value="F:flavin adenine dinucleotide binding"/>
    <property type="evidence" value="ECO:0007669"/>
    <property type="project" value="InterPro"/>
</dbReference>
<dbReference type="Pfam" id="PF00743">
    <property type="entry name" value="FMO-like"/>
    <property type="match status" value="1"/>
</dbReference>
<dbReference type="SUPFAM" id="SSF51905">
    <property type="entry name" value="FAD/NAD(P)-binding domain"/>
    <property type="match status" value="1"/>
</dbReference>
<keyword evidence="4" id="KW-1133">Transmembrane helix</keyword>
<dbReference type="GO" id="GO:0004499">
    <property type="term" value="F:N,N-dimethylaniline monooxygenase activity"/>
    <property type="evidence" value="ECO:0007669"/>
    <property type="project" value="InterPro"/>
</dbReference>
<reference evidence="5 6" key="1">
    <citation type="submission" date="2016-02" db="EMBL/GenBank/DDBJ databases">
        <authorList>
            <person name="Wen L."/>
            <person name="He K."/>
            <person name="Yang H."/>
        </authorList>
    </citation>
    <scope>NUCLEOTIDE SEQUENCE [LARGE SCALE GENOMIC DNA]</scope>
    <source>
        <strain evidence="5 6">CV58</strain>
    </source>
</reference>
<keyword evidence="3" id="KW-0560">Oxidoreductase</keyword>
<dbReference type="InterPro" id="IPR020946">
    <property type="entry name" value="Flavin_mOase-like"/>
</dbReference>
<dbReference type="Proteomes" id="UP000072660">
    <property type="component" value="Unassembled WGS sequence"/>
</dbReference>
<dbReference type="InterPro" id="IPR051209">
    <property type="entry name" value="FAD-bind_Monooxygenase_sf"/>
</dbReference>
<name>A0A139SQS5_9GAMM</name>
<dbReference type="Gene3D" id="3.50.50.60">
    <property type="entry name" value="FAD/NAD(P)-binding domain"/>
    <property type="match status" value="2"/>
</dbReference>
<keyword evidence="2" id="KW-0274">FAD</keyword>
<evidence type="ECO:0000313" key="5">
    <source>
        <dbReference type="EMBL" id="KXU36893.1"/>
    </source>
</evidence>
<organism evidence="5 6">
    <name type="scientific">Ventosimonas gracilis</name>
    <dbReference type="NCBI Taxonomy" id="1680762"/>
    <lineage>
        <taxon>Bacteria</taxon>
        <taxon>Pseudomonadati</taxon>
        <taxon>Pseudomonadota</taxon>
        <taxon>Gammaproteobacteria</taxon>
        <taxon>Pseudomonadales</taxon>
        <taxon>Ventosimonadaceae</taxon>
        <taxon>Ventosimonas</taxon>
    </lineage>
</organism>
<evidence type="ECO:0000256" key="2">
    <source>
        <dbReference type="ARBA" id="ARBA00022827"/>
    </source>
</evidence>
<sequence>MMNVTHSKVLKILIIGAGFAGLGLAVRLLQSGQRDWLILEQGEDIGGTWRVNHYPGAACDVPSHLYSFSFAPNPDWSYKFARQEEIFAYQQHLVQQYSLRPHIRFNCAVESAEFDEENGLWRVRNSEGELFFAKVLVTASGQLSLPKLPDLEGLEDFAGAAFHTACWRRDVTLKGKRVAVIGSGASAVQLVPQIAPQVAKLALFQRSAPYVLPKPDRRYRPWEQALWRHVPFSQTLARWLQYVEHEARVPAFSHLPALMKVPQWQFRRYLARQVQSTELRQKLTPNYPMGCKRILLANDYYPALQRDNVEVIDTPIKQVCREGIQTQEGQLFAADALIFATGFAATDFLAPMRIVGRAGALLSERWKDSAQAYLGLTVHGFPNLFTLLGPNTALGHSSMLYMMESQYNYLLGALKHMQQQGLQTLEVKAQPMQVFSQKLAQRLRGTVWGQGCHSWYKTEDGTNPTIWPGFTFSYRWLTRRFNPNDCVFTTLSH</sequence>
<evidence type="ECO:0000256" key="4">
    <source>
        <dbReference type="SAM" id="Phobius"/>
    </source>
</evidence>
<evidence type="ECO:0000256" key="3">
    <source>
        <dbReference type="ARBA" id="ARBA00023002"/>
    </source>
</evidence>
<keyword evidence="6" id="KW-1185">Reference proteome</keyword>
<accession>A0A139SQS5</accession>